<accession>A0ABZ2Q0F5</accession>
<dbReference type="InterPro" id="IPR053842">
    <property type="entry name" value="NikA-like"/>
</dbReference>
<proteinExistence type="predicted"/>
<dbReference type="Pfam" id="PF21983">
    <property type="entry name" value="NikA-like"/>
    <property type="match status" value="1"/>
</dbReference>
<evidence type="ECO:0000313" key="2">
    <source>
        <dbReference type="Proteomes" id="UP001493153"/>
    </source>
</evidence>
<dbReference type="Proteomes" id="UP001493153">
    <property type="component" value="Plasmid unnamed"/>
</dbReference>
<name>A0ABZ2Q0F5_9BURK</name>
<keyword evidence="1" id="KW-0614">Plasmid</keyword>
<sequence length="130" mass="14314">MPRQKGSGKGPTTRFNIRLDEHTGAYYRSKANEHGVSVSEYLRQMLVQGVIAENVSEIEQRLKQAVAQINTASMGGMGCTSDDEMLLSVFTCEALLTAIVEARDPQELYSAQDAARAKLKRIKGAWHGQT</sequence>
<dbReference type="SUPFAM" id="SSF47598">
    <property type="entry name" value="Ribbon-helix-helix"/>
    <property type="match status" value="1"/>
</dbReference>
<dbReference type="RefSeq" id="WP_422393350.1">
    <property type="nucleotide sequence ID" value="NZ_CP062177.1"/>
</dbReference>
<dbReference type="EMBL" id="CP062177">
    <property type="protein sequence ID" value="WXK40653.1"/>
    <property type="molecule type" value="Genomic_DNA"/>
</dbReference>
<organism evidence="1 2">
    <name type="scientific">Mycetohabitans rhizoxinica</name>
    <dbReference type="NCBI Taxonomy" id="412963"/>
    <lineage>
        <taxon>Bacteria</taxon>
        <taxon>Pseudomonadati</taxon>
        <taxon>Pseudomonadota</taxon>
        <taxon>Betaproteobacteria</taxon>
        <taxon>Burkholderiales</taxon>
        <taxon>Burkholderiaceae</taxon>
        <taxon>Mycetohabitans</taxon>
    </lineage>
</organism>
<reference evidence="1 2" key="1">
    <citation type="submission" date="2020-09" db="EMBL/GenBank/DDBJ databases">
        <title>Genome sequences of Mycetohabitans spp.</title>
        <authorList>
            <person name="Carter M.E."/>
            <person name="Carpenter S.C.D."/>
            <person name="Bogdanove A.J."/>
        </authorList>
    </citation>
    <scope>NUCLEOTIDE SEQUENCE [LARGE SCALE GENOMIC DNA]</scope>
    <source>
        <strain evidence="1 2">B12</strain>
        <plasmid evidence="1 2">unnamed</plasmid>
    </source>
</reference>
<keyword evidence="2" id="KW-1185">Reference proteome</keyword>
<evidence type="ECO:0000313" key="1">
    <source>
        <dbReference type="EMBL" id="WXK40653.1"/>
    </source>
</evidence>
<protein>
    <submittedName>
        <fullName evidence="1">Uncharacterized protein</fullName>
    </submittedName>
</protein>
<geneLocation type="plasmid" evidence="1 2">
    <name>unnamed</name>
</geneLocation>
<dbReference type="InterPro" id="IPR010985">
    <property type="entry name" value="Ribbon_hlx_hlx"/>
</dbReference>
<gene>
    <name evidence="1" type="ORF">IHE29_15900</name>
</gene>